<accession>A0AAY4A0W3</accession>
<dbReference type="Gene3D" id="2.60.40.10">
    <property type="entry name" value="Immunoglobulins"/>
    <property type="match status" value="2"/>
</dbReference>
<dbReference type="GO" id="GO:0005525">
    <property type="term" value="F:GTP binding"/>
    <property type="evidence" value="ECO:0007669"/>
    <property type="project" value="InterPro"/>
</dbReference>
<dbReference type="CDD" id="cd00063">
    <property type="entry name" value="FN3"/>
    <property type="match status" value="1"/>
</dbReference>
<dbReference type="PROSITE" id="PS50853">
    <property type="entry name" value="FN3"/>
    <property type="match status" value="1"/>
</dbReference>
<dbReference type="SUPFAM" id="SSF52540">
    <property type="entry name" value="P-loop containing nucleoside triphosphate hydrolases"/>
    <property type="match status" value="1"/>
</dbReference>
<reference evidence="4" key="3">
    <citation type="submission" date="2025-09" db="UniProtKB">
        <authorList>
            <consortium name="Ensembl"/>
        </authorList>
    </citation>
    <scope>IDENTIFICATION</scope>
</reference>
<gene>
    <name evidence="4" type="primary">LOC114790172</name>
</gene>
<dbReference type="Pfam" id="PF00041">
    <property type="entry name" value="fn3"/>
    <property type="match status" value="2"/>
</dbReference>
<dbReference type="InterPro" id="IPR003961">
    <property type="entry name" value="FN3_dom"/>
</dbReference>
<evidence type="ECO:0000259" key="3">
    <source>
        <dbReference type="PROSITE" id="PS50853"/>
    </source>
</evidence>
<dbReference type="Pfam" id="PF04548">
    <property type="entry name" value="AIG1"/>
    <property type="match status" value="1"/>
</dbReference>
<proteinExistence type="inferred from homology"/>
<evidence type="ECO:0000313" key="4">
    <source>
        <dbReference type="Ensembl" id="ENSDCDP00010000766.1"/>
    </source>
</evidence>
<evidence type="ECO:0000313" key="5">
    <source>
        <dbReference type="Proteomes" id="UP000694580"/>
    </source>
</evidence>
<dbReference type="Ensembl" id="ENSDCDT00010000796.1">
    <property type="protein sequence ID" value="ENSDCDP00010000766.1"/>
    <property type="gene ID" value="ENSDCDG00010000426.1"/>
</dbReference>
<organism evidence="4 5">
    <name type="scientific">Denticeps clupeoides</name>
    <name type="common">denticle herring</name>
    <dbReference type="NCBI Taxonomy" id="299321"/>
    <lineage>
        <taxon>Eukaryota</taxon>
        <taxon>Metazoa</taxon>
        <taxon>Chordata</taxon>
        <taxon>Craniata</taxon>
        <taxon>Vertebrata</taxon>
        <taxon>Euteleostomi</taxon>
        <taxon>Actinopterygii</taxon>
        <taxon>Neopterygii</taxon>
        <taxon>Teleostei</taxon>
        <taxon>Clupei</taxon>
        <taxon>Clupeiformes</taxon>
        <taxon>Denticipitoidei</taxon>
        <taxon>Denticipitidae</taxon>
        <taxon>Denticeps</taxon>
    </lineage>
</organism>
<dbReference type="InterPro" id="IPR012677">
    <property type="entry name" value="Nucleotide-bd_a/b_plait_sf"/>
</dbReference>
<reference evidence="4 5" key="1">
    <citation type="submission" date="2020-06" db="EMBL/GenBank/DDBJ databases">
        <authorList>
            <consortium name="Wellcome Sanger Institute Data Sharing"/>
        </authorList>
    </citation>
    <scope>NUCLEOTIDE SEQUENCE [LARGE SCALE GENOMIC DNA]</scope>
</reference>
<dbReference type="Gene3D" id="3.40.50.300">
    <property type="entry name" value="P-loop containing nucleotide triphosphate hydrolases"/>
    <property type="match status" value="1"/>
</dbReference>
<dbReference type="InterPro" id="IPR006703">
    <property type="entry name" value="G_AIG1"/>
</dbReference>
<protein>
    <recommendedName>
        <fullName evidence="3">Fibronectin type-III domain-containing protein</fullName>
    </recommendedName>
</protein>
<evidence type="ECO:0000256" key="2">
    <source>
        <dbReference type="ARBA" id="ARBA00022741"/>
    </source>
</evidence>
<dbReference type="Gene3D" id="3.30.70.330">
    <property type="match status" value="1"/>
</dbReference>
<dbReference type="GeneID" id="114790172"/>
<dbReference type="InterPro" id="IPR027417">
    <property type="entry name" value="P-loop_NTPase"/>
</dbReference>
<evidence type="ECO:0000256" key="1">
    <source>
        <dbReference type="ARBA" id="ARBA00008535"/>
    </source>
</evidence>
<dbReference type="Pfam" id="PF23222">
    <property type="entry name" value="RRM_PARP14_1"/>
    <property type="match status" value="1"/>
</dbReference>
<dbReference type="PANTHER" id="PTHR32046:SF11">
    <property type="entry name" value="IMMUNE-ASSOCIATED NUCLEOTIDE-BINDING PROTEIN 10-LIKE"/>
    <property type="match status" value="1"/>
</dbReference>
<dbReference type="GeneTree" id="ENSGT00500000044904"/>
<keyword evidence="2" id="KW-0547">Nucleotide-binding</keyword>
<dbReference type="AlphaFoldDB" id="A0AAY4A0W3"/>
<dbReference type="PANTHER" id="PTHR32046">
    <property type="entry name" value="G DOMAIN-CONTAINING PROTEIN"/>
    <property type="match status" value="1"/>
</dbReference>
<dbReference type="PROSITE" id="PS00675">
    <property type="entry name" value="SIGMA54_INTERACT_1"/>
    <property type="match status" value="1"/>
</dbReference>
<dbReference type="InterPro" id="IPR057051">
    <property type="entry name" value="PARP14_RPM_1"/>
</dbReference>
<dbReference type="Proteomes" id="UP000694580">
    <property type="component" value="Chromosome 1"/>
</dbReference>
<dbReference type="InterPro" id="IPR036116">
    <property type="entry name" value="FN3_sf"/>
</dbReference>
<sequence length="800" mass="90871">MEHHVFFTAKDLNDKEKMKIKVYFQLTRKSGGGDCGDVENVAENVYKISFLKKKVRQRVLDTKEHEIVLLDGENLHISLSPDLKDLYSRAQGHLIREGLPPPGQIQVTSVSSDSVCLSWGAPEGLAGDQIFRIKWRQGGKQHTLDVPGVEMTFQGLSPGEEYEFSVATISDGDRDQQSPCVSAKVLTEIPQPQHLHVDVGSASASLSWSKPAGVEDISYLVTVFRGGKWEKTITTCSHQCSLAELEPDVENVISVSTVLSSGQQSEPVTKTICAEQNPSLQSHKKRFLDDLISRSVLIPSECPKLYQLPMERQVLDEEGTVRRWSFGKQDHHKTNRTIIMVGETGSGKTTLINTLVNHVLGVKLEDRVWFQITENQAGVHHAEAKEDQTVSQTKSITIYDVFLEEHKTSFTVIDTPGYGDTRGLQYDQLISQNLQTLFRLKNGVHDIDAVCLVVKASQNRLTEFQRYVFDAVLSLFGKDVEKNTVVMITHSDGMPPQNALDAINKAKVACARNKDQVPVHFLFNNRQPDQVRLVEKNEQMYRLAWERGMESIATFETFLSTVEKRSVNMTKGVLRERMRLEAAVQNIKEKISWIEMKLRSLEQTQRAVELKNVTFEVEEMYKEKVPIGNPGWFSGQATCCTVCEENCHYPGCWWVANLSWCEVMSDNYCTVCTNKCHHSKHVKEGKMYITKTRRVRKTKEDLKREYEQKYGQQVDILSKVKQELETEVAEKSRLVEEAYQAIMTLEQIALKKAANCTLLHLDFLLERLVEAGSMEKVKKLKELRITYMAWGSSEKQKSSR</sequence>
<dbReference type="SUPFAM" id="SSF49265">
    <property type="entry name" value="Fibronectin type III"/>
    <property type="match status" value="1"/>
</dbReference>
<feature type="domain" description="Fibronectin type-III" evidence="3">
    <location>
        <begin position="101"/>
        <end position="192"/>
    </location>
</feature>
<reference evidence="4" key="2">
    <citation type="submission" date="2025-08" db="UniProtKB">
        <authorList>
            <consortium name="Ensembl"/>
        </authorList>
    </citation>
    <scope>IDENTIFICATION</scope>
</reference>
<dbReference type="RefSeq" id="XP_028835813.1">
    <property type="nucleotide sequence ID" value="XM_028979980.1"/>
</dbReference>
<dbReference type="SMART" id="SM00060">
    <property type="entry name" value="FN3"/>
    <property type="match status" value="2"/>
</dbReference>
<comment type="similarity">
    <text evidence="1">Belongs to the TRAFAC class TrmE-Era-EngA-EngB-Septin-like GTPase superfamily. AIG1/Toc34/Toc159-like paraseptin GTPase family. IAN subfamily.</text>
</comment>
<keyword evidence="5" id="KW-1185">Reference proteome</keyword>
<dbReference type="InterPro" id="IPR013783">
    <property type="entry name" value="Ig-like_fold"/>
</dbReference>
<dbReference type="InterPro" id="IPR025662">
    <property type="entry name" value="Sigma_54_int_dom_ATP-bd_1"/>
</dbReference>
<name>A0AAY4A0W3_9TELE</name>